<evidence type="ECO:0000313" key="1">
    <source>
        <dbReference type="EMBL" id="JAD23990.1"/>
    </source>
</evidence>
<dbReference type="AlphaFoldDB" id="A0A0A8YFE3"/>
<name>A0A0A8YFE3_ARUDO</name>
<dbReference type="EMBL" id="GBRH01273905">
    <property type="protein sequence ID" value="JAD23990.1"/>
    <property type="molecule type" value="Transcribed_RNA"/>
</dbReference>
<organism evidence="1">
    <name type="scientific">Arundo donax</name>
    <name type="common">Giant reed</name>
    <name type="synonym">Donax arundinaceus</name>
    <dbReference type="NCBI Taxonomy" id="35708"/>
    <lineage>
        <taxon>Eukaryota</taxon>
        <taxon>Viridiplantae</taxon>
        <taxon>Streptophyta</taxon>
        <taxon>Embryophyta</taxon>
        <taxon>Tracheophyta</taxon>
        <taxon>Spermatophyta</taxon>
        <taxon>Magnoliopsida</taxon>
        <taxon>Liliopsida</taxon>
        <taxon>Poales</taxon>
        <taxon>Poaceae</taxon>
        <taxon>PACMAD clade</taxon>
        <taxon>Arundinoideae</taxon>
        <taxon>Arundineae</taxon>
        <taxon>Arundo</taxon>
    </lineage>
</organism>
<reference evidence="1" key="2">
    <citation type="journal article" date="2015" name="Data Brief">
        <title>Shoot transcriptome of the giant reed, Arundo donax.</title>
        <authorList>
            <person name="Barrero R.A."/>
            <person name="Guerrero F.D."/>
            <person name="Moolhuijzen P."/>
            <person name="Goolsby J.A."/>
            <person name="Tidwell J."/>
            <person name="Bellgard S.E."/>
            <person name="Bellgard M.I."/>
        </authorList>
    </citation>
    <scope>NUCLEOTIDE SEQUENCE</scope>
    <source>
        <tissue evidence="1">Shoot tissue taken approximately 20 cm above the soil surface</tissue>
    </source>
</reference>
<accession>A0A0A8YFE3</accession>
<protein>
    <submittedName>
        <fullName evidence="1">Uncharacterized protein</fullName>
    </submittedName>
</protein>
<proteinExistence type="predicted"/>
<sequence length="58" mass="6637">MKSYQTNHFQCQHVTKQSYASGRPSCNSIFKVHLSKHISMAVKHINPTTTRTRGDFSL</sequence>
<reference evidence="1" key="1">
    <citation type="submission" date="2014-09" db="EMBL/GenBank/DDBJ databases">
        <authorList>
            <person name="Magalhaes I.L.F."/>
            <person name="Oliveira U."/>
            <person name="Santos F.R."/>
            <person name="Vidigal T.H.D.A."/>
            <person name="Brescovit A.D."/>
            <person name="Santos A.J."/>
        </authorList>
    </citation>
    <scope>NUCLEOTIDE SEQUENCE</scope>
    <source>
        <tissue evidence="1">Shoot tissue taken approximately 20 cm above the soil surface</tissue>
    </source>
</reference>